<dbReference type="EC" id="1.3.1.32" evidence="6"/>
<keyword evidence="3" id="KW-0520">NAD</keyword>
<dbReference type="Pfam" id="PF25137">
    <property type="entry name" value="ADH_Fe_C"/>
    <property type="match status" value="1"/>
</dbReference>
<keyword evidence="2 6" id="KW-0560">Oxidoreductase</keyword>
<name>A0ABW2SYW5_9ACTN</name>
<sequence>MADHKLAFTHETLGQRVILDAGGARRHLAEEVERLGASRVMLIAGDGEARIADEVSAGLPVSLRWREVVQHVPVEVAERARSAAAEAGADLLVSVGGGSTTGLAKAVAMTTHLPIVAVPTTYAGSEATRMWGLTENREKTTGLDPAVLPVTVIYDSVLTLSLPVALSVASGFNGLAHCVDSMWAPGTDPINQALALEGIRALTTGLPKVVAEPEGIDGRDRCLYGAYLSAVSFASAGSGLHHKICHVLGGAYDLPHAQTHAIVLPHVLAYNAPAVPDAARRIARAFGARPGQKDDPAEAAVTALERLRGEVDAPRALKDVGMAEFDIPGAAARVMKVVPPSNPAPVSRESVEILLRAAWAGRTPGSRS</sequence>
<dbReference type="Gene3D" id="1.20.1090.10">
    <property type="entry name" value="Dehydroquinate synthase-like - alpha domain"/>
    <property type="match status" value="1"/>
</dbReference>
<proteinExistence type="inferred from homology"/>
<dbReference type="EMBL" id="JBHTEE010000001">
    <property type="protein sequence ID" value="MFC7600646.1"/>
    <property type="molecule type" value="Genomic_DNA"/>
</dbReference>
<evidence type="ECO:0000259" key="4">
    <source>
        <dbReference type="Pfam" id="PF00465"/>
    </source>
</evidence>
<dbReference type="SUPFAM" id="SSF56796">
    <property type="entry name" value="Dehydroquinate synthase-like"/>
    <property type="match status" value="1"/>
</dbReference>
<dbReference type="Pfam" id="PF00465">
    <property type="entry name" value="Fe-ADH"/>
    <property type="match status" value="1"/>
</dbReference>
<dbReference type="Proteomes" id="UP001596514">
    <property type="component" value="Unassembled WGS sequence"/>
</dbReference>
<organism evidence="6 7">
    <name type="scientific">Streptosporangium amethystogenes subsp. fukuiense</name>
    <dbReference type="NCBI Taxonomy" id="698418"/>
    <lineage>
        <taxon>Bacteria</taxon>
        <taxon>Bacillati</taxon>
        <taxon>Actinomycetota</taxon>
        <taxon>Actinomycetes</taxon>
        <taxon>Streptosporangiales</taxon>
        <taxon>Streptosporangiaceae</taxon>
        <taxon>Streptosporangium</taxon>
    </lineage>
</organism>
<keyword evidence="7" id="KW-1185">Reference proteome</keyword>
<feature type="domain" description="Alcohol dehydrogenase iron-type/glycerol dehydrogenase GldA" evidence="4">
    <location>
        <begin position="23"/>
        <end position="155"/>
    </location>
</feature>
<dbReference type="Gene3D" id="3.40.50.1970">
    <property type="match status" value="1"/>
</dbReference>
<evidence type="ECO:0000256" key="1">
    <source>
        <dbReference type="ARBA" id="ARBA00007358"/>
    </source>
</evidence>
<comment type="similarity">
    <text evidence="1">Belongs to the iron-containing alcohol dehydrogenase family.</text>
</comment>
<evidence type="ECO:0000313" key="7">
    <source>
        <dbReference type="Proteomes" id="UP001596514"/>
    </source>
</evidence>
<dbReference type="RefSeq" id="WP_343966002.1">
    <property type="nucleotide sequence ID" value="NZ_BAAAGK010000036.1"/>
</dbReference>
<evidence type="ECO:0000256" key="3">
    <source>
        <dbReference type="ARBA" id="ARBA00023027"/>
    </source>
</evidence>
<protein>
    <submittedName>
        <fullName evidence="6">Maleylacetate reductase</fullName>
        <ecNumber evidence="6">1.3.1.32</ecNumber>
    </submittedName>
</protein>
<reference evidence="7" key="1">
    <citation type="journal article" date="2019" name="Int. J. Syst. Evol. Microbiol.">
        <title>The Global Catalogue of Microorganisms (GCM) 10K type strain sequencing project: providing services to taxonomists for standard genome sequencing and annotation.</title>
        <authorList>
            <consortium name="The Broad Institute Genomics Platform"/>
            <consortium name="The Broad Institute Genome Sequencing Center for Infectious Disease"/>
            <person name="Wu L."/>
            <person name="Ma J."/>
        </authorList>
    </citation>
    <scope>NUCLEOTIDE SEQUENCE [LARGE SCALE GENOMIC DNA]</scope>
    <source>
        <strain evidence="7">JCM 10083</strain>
    </source>
</reference>
<dbReference type="InterPro" id="IPR039697">
    <property type="entry name" value="Alcohol_dehydrogenase_Fe"/>
</dbReference>
<dbReference type="InterPro" id="IPR034786">
    <property type="entry name" value="MAR"/>
</dbReference>
<dbReference type="InterPro" id="IPR056798">
    <property type="entry name" value="ADH_Fe_C"/>
</dbReference>
<dbReference type="InterPro" id="IPR001670">
    <property type="entry name" value="ADH_Fe/GldA"/>
</dbReference>
<dbReference type="PANTHER" id="PTHR11496">
    <property type="entry name" value="ALCOHOL DEHYDROGENASE"/>
    <property type="match status" value="1"/>
</dbReference>
<evidence type="ECO:0000313" key="6">
    <source>
        <dbReference type="EMBL" id="MFC7600646.1"/>
    </source>
</evidence>
<dbReference type="PANTHER" id="PTHR11496:SF102">
    <property type="entry name" value="ALCOHOL DEHYDROGENASE 4"/>
    <property type="match status" value="1"/>
</dbReference>
<comment type="caution">
    <text evidence="6">The sequence shown here is derived from an EMBL/GenBank/DDBJ whole genome shotgun (WGS) entry which is preliminary data.</text>
</comment>
<gene>
    <name evidence="6" type="ORF">ACFQVD_11110</name>
</gene>
<evidence type="ECO:0000259" key="5">
    <source>
        <dbReference type="Pfam" id="PF25137"/>
    </source>
</evidence>
<dbReference type="GO" id="GO:0018506">
    <property type="term" value="F:maleylacetate reductase activity"/>
    <property type="evidence" value="ECO:0007669"/>
    <property type="project" value="UniProtKB-EC"/>
</dbReference>
<accession>A0ABW2SYW5</accession>
<dbReference type="CDD" id="cd08177">
    <property type="entry name" value="MAR"/>
    <property type="match status" value="1"/>
</dbReference>
<evidence type="ECO:0000256" key="2">
    <source>
        <dbReference type="ARBA" id="ARBA00023002"/>
    </source>
</evidence>
<feature type="domain" description="Fe-containing alcohol dehydrogenase-like C-terminal" evidence="5">
    <location>
        <begin position="168"/>
        <end position="359"/>
    </location>
</feature>